<evidence type="ECO:0000256" key="5">
    <source>
        <dbReference type="ARBA" id="ARBA00022989"/>
    </source>
</evidence>
<evidence type="ECO:0000256" key="10">
    <source>
        <dbReference type="SAM" id="Phobius"/>
    </source>
</evidence>
<evidence type="ECO:0000256" key="8">
    <source>
        <dbReference type="ARBA" id="ARBA00029447"/>
    </source>
</evidence>
<keyword evidence="6 10" id="KW-0472">Membrane</keyword>
<sequence>MKSIKRQIITYFLPVIVIACLTVGALNYFISQNAITDVAKGDLKIIANRTALNVEDRLEKQVKIVEEIADKYEIKNPNITLEDKLKVLEEKKNQYGFKNMQIAGIDGIATTVTGETFNSSKQSHFTEPMRTGKGYISDPMDSSDGVNQYIMVSAPIKVNGQIIGTITAIESVTKISDIVSDMKVLNSGYVYVLNKEGTIIANKDNSLVKKKYNLLKESKKDNEDSRMQEITKDMVSLKEGTGECILQGDEKVVGYSPIKIKGWSVGVMIPKSELLANLSDINTTSLITLIAVLIVTSILISIFARKLSRPLSDLSNYANQISKGDFTVDISEDILNKNNEIGKLASNFNDMKKNLGDLISHILIASKHLISSSQDLDDSSKSVARVSQEVSVTVEEIAKGATEQANEIEDGLNKVYELGSTMEENFENIGLMDNTTENVVHILEEGQEIIKELNTKTDESEEAINEVYKGILKTNDSAENISKASEVIASIAEQTNLLALNAAIEAARAGEHGKGFAVVAEEIRKLAEQSTNSTKIIDTAVTELQEDSINSVSNIKKVLGLIKEELESVNMTEKKYNEIAIAIDEVVKAMKNVDSSKKVIEDRKNEILQVMENLSTIAQENAAATQEVLASTEEQLSCMDSINNECGKLADTSGELKESISMFKI</sequence>
<dbReference type="AlphaFoldDB" id="A0A0L0W886"/>
<dbReference type="CDD" id="cd06225">
    <property type="entry name" value="HAMP"/>
    <property type="match status" value="1"/>
</dbReference>
<dbReference type="PROSITE" id="PS50885">
    <property type="entry name" value="HAMP"/>
    <property type="match status" value="1"/>
</dbReference>
<dbReference type="PANTHER" id="PTHR32089">
    <property type="entry name" value="METHYL-ACCEPTING CHEMOTAXIS PROTEIN MCPB"/>
    <property type="match status" value="1"/>
</dbReference>
<gene>
    <name evidence="13" type="primary">mcpB</name>
    <name evidence="13" type="ORF">CLPU_12c00370</name>
</gene>
<evidence type="ECO:0000256" key="9">
    <source>
        <dbReference type="PROSITE-ProRule" id="PRU00284"/>
    </source>
</evidence>
<keyword evidence="7 9" id="KW-0807">Transducer</keyword>
<feature type="domain" description="HAMP" evidence="12">
    <location>
        <begin position="305"/>
        <end position="360"/>
    </location>
</feature>
<dbReference type="InterPro" id="IPR003660">
    <property type="entry name" value="HAMP_dom"/>
</dbReference>
<protein>
    <submittedName>
        <fullName evidence="13">Methyl-accepting chemotaxis protein McpB</fullName>
    </submittedName>
</protein>
<evidence type="ECO:0000256" key="2">
    <source>
        <dbReference type="ARBA" id="ARBA00022475"/>
    </source>
</evidence>
<dbReference type="GO" id="GO:0007165">
    <property type="term" value="P:signal transduction"/>
    <property type="evidence" value="ECO:0007669"/>
    <property type="project" value="UniProtKB-KW"/>
</dbReference>
<dbReference type="Gene3D" id="6.10.340.10">
    <property type="match status" value="1"/>
</dbReference>
<dbReference type="SMART" id="SM00283">
    <property type="entry name" value="MA"/>
    <property type="match status" value="1"/>
</dbReference>
<organism evidence="13 14">
    <name type="scientific">Gottschalkia purinilytica</name>
    <name type="common">Clostridium purinilyticum</name>
    <dbReference type="NCBI Taxonomy" id="1503"/>
    <lineage>
        <taxon>Bacteria</taxon>
        <taxon>Bacillati</taxon>
        <taxon>Bacillota</taxon>
        <taxon>Tissierellia</taxon>
        <taxon>Tissierellales</taxon>
        <taxon>Gottschalkiaceae</taxon>
        <taxon>Gottschalkia</taxon>
    </lineage>
</organism>
<feature type="domain" description="Methyl-accepting transducer" evidence="11">
    <location>
        <begin position="379"/>
        <end position="636"/>
    </location>
</feature>
<evidence type="ECO:0000256" key="4">
    <source>
        <dbReference type="ARBA" id="ARBA00022692"/>
    </source>
</evidence>
<dbReference type="PROSITE" id="PS51257">
    <property type="entry name" value="PROKAR_LIPOPROTEIN"/>
    <property type="match status" value="1"/>
</dbReference>
<feature type="transmembrane region" description="Helical" evidence="10">
    <location>
        <begin position="12"/>
        <end position="30"/>
    </location>
</feature>
<dbReference type="EMBL" id="LGSS01000012">
    <property type="protein sequence ID" value="KNF07764.1"/>
    <property type="molecule type" value="Genomic_DNA"/>
</dbReference>
<keyword evidence="5 10" id="KW-1133">Transmembrane helix</keyword>
<comment type="similarity">
    <text evidence="8">Belongs to the methyl-accepting chemotaxis (MCP) protein family.</text>
</comment>
<evidence type="ECO:0000256" key="6">
    <source>
        <dbReference type="ARBA" id="ARBA00023136"/>
    </source>
</evidence>
<evidence type="ECO:0000259" key="11">
    <source>
        <dbReference type="PROSITE" id="PS50111"/>
    </source>
</evidence>
<dbReference type="Gene3D" id="3.30.450.20">
    <property type="entry name" value="PAS domain"/>
    <property type="match status" value="1"/>
</dbReference>
<dbReference type="SMART" id="SM00304">
    <property type="entry name" value="HAMP"/>
    <property type="match status" value="1"/>
</dbReference>
<evidence type="ECO:0000313" key="14">
    <source>
        <dbReference type="Proteomes" id="UP000037267"/>
    </source>
</evidence>
<keyword evidence="4 10" id="KW-0812">Transmembrane</keyword>
<proteinExistence type="inferred from homology"/>
<dbReference type="PANTHER" id="PTHR32089:SF112">
    <property type="entry name" value="LYSOZYME-LIKE PROTEIN-RELATED"/>
    <property type="match status" value="1"/>
</dbReference>
<dbReference type="RefSeq" id="WP_050355894.1">
    <property type="nucleotide sequence ID" value="NZ_LGSS01000012.1"/>
</dbReference>
<dbReference type="Pfam" id="PF00015">
    <property type="entry name" value="MCPsignal"/>
    <property type="match status" value="1"/>
</dbReference>
<evidence type="ECO:0000256" key="3">
    <source>
        <dbReference type="ARBA" id="ARBA00022500"/>
    </source>
</evidence>
<evidence type="ECO:0000313" key="13">
    <source>
        <dbReference type="EMBL" id="KNF07764.1"/>
    </source>
</evidence>
<keyword evidence="14" id="KW-1185">Reference proteome</keyword>
<evidence type="ECO:0000256" key="1">
    <source>
        <dbReference type="ARBA" id="ARBA00004651"/>
    </source>
</evidence>
<reference evidence="14" key="1">
    <citation type="submission" date="2015-07" db="EMBL/GenBank/DDBJ databases">
        <title>Draft genome sequence of the purine-degrading Gottschalkia purinilyticum DSM 1384 (formerly Clostridium purinilyticum).</title>
        <authorList>
            <person name="Poehlein A."/>
            <person name="Schiel-Bengelsdorf B."/>
            <person name="Bengelsdorf F.R."/>
            <person name="Daniel R."/>
            <person name="Duerre P."/>
        </authorList>
    </citation>
    <scope>NUCLEOTIDE SEQUENCE [LARGE SCALE GENOMIC DNA]</scope>
    <source>
        <strain evidence="14">DSM 1384</strain>
    </source>
</reference>
<name>A0A0L0W886_GOTPU</name>
<comment type="caution">
    <text evidence="13">The sequence shown here is derived from an EMBL/GenBank/DDBJ whole genome shotgun (WGS) entry which is preliminary data.</text>
</comment>
<keyword evidence="3" id="KW-0145">Chemotaxis</keyword>
<dbReference type="CDD" id="cd12912">
    <property type="entry name" value="PDC2_MCP_like"/>
    <property type="match status" value="1"/>
</dbReference>
<dbReference type="GO" id="GO:0006935">
    <property type="term" value="P:chemotaxis"/>
    <property type="evidence" value="ECO:0007669"/>
    <property type="project" value="UniProtKB-KW"/>
</dbReference>
<dbReference type="Pfam" id="PF00672">
    <property type="entry name" value="HAMP"/>
    <property type="match status" value="1"/>
</dbReference>
<accession>A0A0L0W886</accession>
<dbReference type="STRING" id="1503.CLPU_12c00370"/>
<dbReference type="Gene3D" id="1.10.287.950">
    <property type="entry name" value="Methyl-accepting chemotaxis protein"/>
    <property type="match status" value="1"/>
</dbReference>
<dbReference type="PATRIC" id="fig|1503.3.peg.320"/>
<evidence type="ECO:0000259" key="12">
    <source>
        <dbReference type="PROSITE" id="PS50885"/>
    </source>
</evidence>
<keyword evidence="2" id="KW-1003">Cell membrane</keyword>
<dbReference type="CDD" id="cd11386">
    <property type="entry name" value="MCP_signal"/>
    <property type="match status" value="1"/>
</dbReference>
<dbReference type="PROSITE" id="PS50111">
    <property type="entry name" value="CHEMOTAXIS_TRANSDUC_2"/>
    <property type="match status" value="1"/>
</dbReference>
<comment type="subcellular location">
    <subcellularLocation>
        <location evidence="1">Cell membrane</location>
        <topology evidence="1">Multi-pass membrane protein</topology>
    </subcellularLocation>
</comment>
<dbReference type="InterPro" id="IPR033479">
    <property type="entry name" value="dCache_1"/>
</dbReference>
<dbReference type="GO" id="GO:0005886">
    <property type="term" value="C:plasma membrane"/>
    <property type="evidence" value="ECO:0007669"/>
    <property type="project" value="UniProtKB-SubCell"/>
</dbReference>
<evidence type="ECO:0000256" key="7">
    <source>
        <dbReference type="ARBA" id="ARBA00023224"/>
    </source>
</evidence>
<dbReference type="Pfam" id="PF02743">
    <property type="entry name" value="dCache_1"/>
    <property type="match status" value="1"/>
</dbReference>
<dbReference type="Proteomes" id="UP000037267">
    <property type="component" value="Unassembled WGS sequence"/>
</dbReference>
<dbReference type="InterPro" id="IPR004089">
    <property type="entry name" value="MCPsignal_dom"/>
</dbReference>
<dbReference type="SUPFAM" id="SSF58104">
    <property type="entry name" value="Methyl-accepting chemotaxis protein (MCP) signaling domain"/>
    <property type="match status" value="1"/>
</dbReference>